<dbReference type="AlphaFoldDB" id="A0A0B2RHK6"/>
<dbReference type="EC" id="1.6.3.1" evidence="2"/>
<dbReference type="InterPro" id="IPR018247">
    <property type="entry name" value="EF_Hand_1_Ca_BS"/>
</dbReference>
<proteinExistence type="predicted"/>
<evidence type="ECO:0000256" key="1">
    <source>
        <dbReference type="SAM" id="MobiDB-lite"/>
    </source>
</evidence>
<dbReference type="EMBL" id="KN649979">
    <property type="protein sequence ID" value="KHN32730.1"/>
    <property type="molecule type" value="Genomic_DNA"/>
</dbReference>
<keyword evidence="2" id="KW-0560">Oxidoreductase</keyword>
<evidence type="ECO:0000313" key="2">
    <source>
        <dbReference type="EMBL" id="KHN32730.1"/>
    </source>
</evidence>
<feature type="region of interest" description="Disordered" evidence="1">
    <location>
        <begin position="1"/>
        <end position="46"/>
    </location>
</feature>
<sequence length="137" mass="15233">MNSSLTSRFGFSSTASHEHASEEAKVCDQSEQVEAADQTKESGLNKESEAFAEKLFDTLARQRGIQGGSINKIQVDKDADGRITEEEIKEIDNLEMLLLHGPEETTRGKKIDTQPWDEVLVAWGGQGREFLLHDSIL</sequence>
<dbReference type="GO" id="GO:0016174">
    <property type="term" value="F:NAD(P)H oxidase H2O2-forming activity"/>
    <property type="evidence" value="ECO:0007669"/>
    <property type="project" value="UniProtKB-EC"/>
</dbReference>
<name>A0A0B2RHK6_GLYSO</name>
<dbReference type="EC" id="1.6.3.-" evidence="2"/>
<reference evidence="2" key="1">
    <citation type="submission" date="2014-07" db="EMBL/GenBank/DDBJ databases">
        <title>Identification of a novel salt tolerance gene in wild soybean by whole-genome sequencing.</title>
        <authorList>
            <person name="Lam H.-M."/>
            <person name="Qi X."/>
            <person name="Li M.-W."/>
            <person name="Liu X."/>
            <person name="Xie M."/>
            <person name="Ni M."/>
            <person name="Xu X."/>
        </authorList>
    </citation>
    <scope>NUCLEOTIDE SEQUENCE [LARGE SCALE GENOMIC DNA]</scope>
    <source>
        <tissue evidence="2">Root</tissue>
    </source>
</reference>
<organism evidence="2">
    <name type="scientific">Glycine soja</name>
    <name type="common">Wild soybean</name>
    <dbReference type="NCBI Taxonomy" id="3848"/>
    <lineage>
        <taxon>Eukaryota</taxon>
        <taxon>Viridiplantae</taxon>
        <taxon>Streptophyta</taxon>
        <taxon>Embryophyta</taxon>
        <taxon>Tracheophyta</taxon>
        <taxon>Spermatophyta</taxon>
        <taxon>Magnoliopsida</taxon>
        <taxon>eudicotyledons</taxon>
        <taxon>Gunneridae</taxon>
        <taxon>Pentapetalae</taxon>
        <taxon>rosids</taxon>
        <taxon>fabids</taxon>
        <taxon>Fabales</taxon>
        <taxon>Fabaceae</taxon>
        <taxon>Papilionoideae</taxon>
        <taxon>50 kb inversion clade</taxon>
        <taxon>NPAAA clade</taxon>
        <taxon>indigoferoid/millettioid clade</taxon>
        <taxon>Phaseoleae</taxon>
        <taxon>Glycine</taxon>
        <taxon>Glycine subgen. Soja</taxon>
    </lineage>
</organism>
<feature type="compositionally biased region" description="Basic and acidic residues" evidence="1">
    <location>
        <begin position="16"/>
        <end position="28"/>
    </location>
</feature>
<accession>A0A0B2RHK6</accession>
<dbReference type="Proteomes" id="UP000053555">
    <property type="component" value="Unassembled WGS sequence"/>
</dbReference>
<feature type="compositionally biased region" description="Polar residues" evidence="1">
    <location>
        <begin position="1"/>
        <end position="11"/>
    </location>
</feature>
<dbReference type="PROSITE" id="PS00018">
    <property type="entry name" value="EF_HAND_1"/>
    <property type="match status" value="1"/>
</dbReference>
<protein>
    <submittedName>
        <fullName evidence="2">Respiratory burst oxidase like protein C</fullName>
        <ecNumber evidence="2">1.6.3.-</ecNumber>
        <ecNumber evidence="2">1.6.3.1</ecNumber>
    </submittedName>
</protein>
<gene>
    <name evidence="2" type="ORF">glysoja_038684</name>
</gene>
<feature type="compositionally biased region" description="Basic and acidic residues" evidence="1">
    <location>
        <begin position="37"/>
        <end position="46"/>
    </location>
</feature>